<comment type="subcellular location">
    <subcellularLocation>
        <location evidence="1">Cell membrane</location>
        <topology evidence="1">Single-pass membrane protein</topology>
    </subcellularLocation>
    <subcellularLocation>
        <location evidence="7">Cell membrane</location>
        <topology evidence="7">Single-pass type II membrane protein</topology>
    </subcellularLocation>
</comment>
<evidence type="ECO:0000313" key="9">
    <source>
        <dbReference type="EMBL" id="WOH38947.1"/>
    </source>
</evidence>
<evidence type="ECO:0000256" key="7">
    <source>
        <dbReference type="RuleBase" id="RU003879"/>
    </source>
</evidence>
<evidence type="ECO:0000256" key="4">
    <source>
        <dbReference type="ARBA" id="ARBA00022692"/>
    </source>
</evidence>
<name>A0ABZ0GU30_9GAMM</name>
<accession>A0ABZ0GU30</accession>
<evidence type="ECO:0000256" key="6">
    <source>
        <dbReference type="ARBA" id="ARBA00023136"/>
    </source>
</evidence>
<dbReference type="EMBL" id="CP136600">
    <property type="protein sequence ID" value="WOH38947.1"/>
    <property type="molecule type" value="Genomic_DNA"/>
</dbReference>
<evidence type="ECO:0000256" key="3">
    <source>
        <dbReference type="ARBA" id="ARBA00022475"/>
    </source>
</evidence>
<evidence type="ECO:0000313" key="10">
    <source>
        <dbReference type="Proteomes" id="UP001301442"/>
    </source>
</evidence>
<dbReference type="PANTHER" id="PTHR30558">
    <property type="entry name" value="EXBD MEMBRANE COMPONENT OF PMF-DRIVEN MACROMOLECULE IMPORT SYSTEM"/>
    <property type="match status" value="1"/>
</dbReference>
<keyword evidence="5 8" id="KW-1133">Transmembrane helix</keyword>
<reference evidence="9 10" key="1">
    <citation type="submission" date="2023-09" db="EMBL/GenBank/DDBJ databases">
        <authorList>
            <person name="Qi X."/>
        </authorList>
    </citation>
    <scope>NUCLEOTIDE SEQUENCE [LARGE SCALE GENOMIC DNA]</scope>
    <source>
        <strain evidence="9 10">S1-1</strain>
    </source>
</reference>
<dbReference type="RefSeq" id="WP_348397713.1">
    <property type="nucleotide sequence ID" value="NZ_CP136600.1"/>
</dbReference>
<keyword evidence="7" id="KW-0813">Transport</keyword>
<feature type="transmembrane region" description="Helical" evidence="8">
    <location>
        <begin position="21"/>
        <end position="41"/>
    </location>
</feature>
<proteinExistence type="inferred from homology"/>
<dbReference type="Pfam" id="PF02472">
    <property type="entry name" value="ExbD"/>
    <property type="match status" value="1"/>
</dbReference>
<sequence length="195" mass="21590">MKQSVRAKRMQRHHQRSSKTSKLSLVSLMDIFTILVFFLMVNASDVQVLQNNKEIELPQSASNESAKDNLIITINNKNVILQGRKIISVTELADRDGVIVKELNDELVYQAGKRQLTDAELEMGRSINIMADKSVPYELLKKIMQTSASAGYTNISLAVEQMPGQSDEDLLNAELENAVEATNEQATPAISVEAG</sequence>
<keyword evidence="10" id="KW-1185">Reference proteome</keyword>
<keyword evidence="7" id="KW-0653">Protein transport</keyword>
<evidence type="ECO:0000256" key="8">
    <source>
        <dbReference type="SAM" id="Phobius"/>
    </source>
</evidence>
<organism evidence="9 10">
    <name type="scientific">Thalassotalea fonticola</name>
    <dbReference type="NCBI Taxonomy" id="3065649"/>
    <lineage>
        <taxon>Bacteria</taxon>
        <taxon>Pseudomonadati</taxon>
        <taxon>Pseudomonadota</taxon>
        <taxon>Gammaproteobacteria</taxon>
        <taxon>Alteromonadales</taxon>
        <taxon>Colwelliaceae</taxon>
        <taxon>Thalassotalea</taxon>
    </lineage>
</organism>
<protein>
    <submittedName>
        <fullName evidence="9">Biopolymer transporter ExbD</fullName>
    </submittedName>
</protein>
<keyword evidence="3" id="KW-1003">Cell membrane</keyword>
<keyword evidence="4 7" id="KW-0812">Transmembrane</keyword>
<keyword evidence="6 8" id="KW-0472">Membrane</keyword>
<evidence type="ECO:0000256" key="2">
    <source>
        <dbReference type="ARBA" id="ARBA00005811"/>
    </source>
</evidence>
<evidence type="ECO:0000256" key="5">
    <source>
        <dbReference type="ARBA" id="ARBA00022989"/>
    </source>
</evidence>
<gene>
    <name evidence="9" type="ORF">RI844_06935</name>
</gene>
<dbReference type="InterPro" id="IPR003400">
    <property type="entry name" value="ExbD"/>
</dbReference>
<comment type="similarity">
    <text evidence="2 7">Belongs to the ExbD/TolR family.</text>
</comment>
<evidence type="ECO:0000256" key="1">
    <source>
        <dbReference type="ARBA" id="ARBA00004162"/>
    </source>
</evidence>
<dbReference type="Proteomes" id="UP001301442">
    <property type="component" value="Chromosome"/>
</dbReference>